<name>A0A0K0FF16_STRVS</name>
<dbReference type="PANTHER" id="PTHR34401:SF6">
    <property type="entry name" value="DUF19 DOMAIN-CONTAINING PROTEIN"/>
    <property type="match status" value="1"/>
</dbReference>
<dbReference type="AlphaFoldDB" id="A0A0K0FF16"/>
<evidence type="ECO:0000313" key="2">
    <source>
        <dbReference type="Proteomes" id="UP000035680"/>
    </source>
</evidence>
<reference evidence="2" key="1">
    <citation type="submission" date="2014-07" db="EMBL/GenBank/DDBJ databases">
        <authorList>
            <person name="Martin A.A"/>
            <person name="De Silva N."/>
        </authorList>
    </citation>
    <scope>NUCLEOTIDE SEQUENCE</scope>
</reference>
<dbReference type="PANTHER" id="PTHR34401">
    <property type="entry name" value="PROTEIN CBG12388-RELATED"/>
    <property type="match status" value="1"/>
</dbReference>
<organism evidence="2 3">
    <name type="scientific">Strongyloides venezuelensis</name>
    <name type="common">Threadworm</name>
    <dbReference type="NCBI Taxonomy" id="75913"/>
    <lineage>
        <taxon>Eukaryota</taxon>
        <taxon>Metazoa</taxon>
        <taxon>Ecdysozoa</taxon>
        <taxon>Nematoda</taxon>
        <taxon>Chromadorea</taxon>
        <taxon>Rhabditida</taxon>
        <taxon>Tylenchina</taxon>
        <taxon>Panagrolaimomorpha</taxon>
        <taxon>Strongyloidoidea</taxon>
        <taxon>Strongyloididae</taxon>
        <taxon>Strongyloides</taxon>
    </lineage>
</organism>
<keyword evidence="2" id="KW-1185">Reference proteome</keyword>
<feature type="transmembrane region" description="Helical" evidence="1">
    <location>
        <begin position="12"/>
        <end position="35"/>
    </location>
</feature>
<reference evidence="3" key="2">
    <citation type="submission" date="2015-08" db="UniProtKB">
        <authorList>
            <consortium name="WormBaseParasite"/>
        </authorList>
    </citation>
    <scope>IDENTIFICATION</scope>
</reference>
<evidence type="ECO:0000256" key="1">
    <source>
        <dbReference type="SAM" id="Phobius"/>
    </source>
</evidence>
<sequence>MTIVSALLRKNFQFYIIHFIKKIMVVLFILSITLYSCTFISSDVFDQLTKEGKSLFDSSIIKGEMTRICTCQEQRECYIIMKKQARECIDECWDGFGKITKRPNDLKKCFSSKDSMLDGLLDCFEHNVKSCSITFNSTLQPKHNITEIFRLGVLKVEKSKTELSNTVNLMAPIQHIIDTAGEVAICAKNCFIRKNTPKYCFDVKGCQPKIDEHNAKRTLRRCSRAINWKEEAGETCECSVKAGLEDLEQYCPMFRLMASKALKRSKN</sequence>
<protein>
    <submittedName>
        <fullName evidence="3">CPG4 domain-containing protein</fullName>
    </submittedName>
</protein>
<keyword evidence="1" id="KW-1133">Transmembrane helix</keyword>
<keyword evidence="1" id="KW-0472">Membrane</keyword>
<proteinExistence type="predicted"/>
<accession>A0A0K0FF16</accession>
<dbReference type="WBParaSite" id="SVE_0745500.1">
    <property type="protein sequence ID" value="SVE_0745500.1"/>
    <property type="gene ID" value="SVE_0745500"/>
</dbReference>
<evidence type="ECO:0000313" key="3">
    <source>
        <dbReference type="WBParaSite" id="SVE_0745500.1"/>
    </source>
</evidence>
<keyword evidence="1" id="KW-0812">Transmembrane</keyword>
<dbReference type="Proteomes" id="UP000035680">
    <property type="component" value="Unassembled WGS sequence"/>
</dbReference>